<dbReference type="Proteomes" id="UP000008068">
    <property type="component" value="Unassembled WGS sequence"/>
</dbReference>
<dbReference type="OrthoDB" id="6581954at2759"/>
<dbReference type="InParanoid" id="G0PNR7"/>
<comment type="subcellular location">
    <subcellularLocation>
        <location evidence="1">Membrane</location>
        <topology evidence="1">Multi-pass membrane protein</topology>
    </subcellularLocation>
</comment>
<dbReference type="PANTHER" id="PTHR11616:SF265">
    <property type="entry name" value="TRANSPORTER"/>
    <property type="match status" value="1"/>
</dbReference>
<dbReference type="PANTHER" id="PTHR11616">
    <property type="entry name" value="SODIUM/CHLORIDE DEPENDENT TRANSPORTER"/>
    <property type="match status" value="1"/>
</dbReference>
<dbReference type="InterPro" id="IPR037272">
    <property type="entry name" value="SNS_sf"/>
</dbReference>
<dbReference type="GO" id="GO:0005332">
    <property type="term" value="F:gamma-aminobutyric acid:sodium:chloride symporter activity"/>
    <property type="evidence" value="ECO:0007669"/>
    <property type="project" value="TreeGrafter"/>
</dbReference>
<proteinExistence type="predicted"/>
<dbReference type="PROSITE" id="PS50267">
    <property type="entry name" value="NA_NEUROTRAN_SYMP_3"/>
    <property type="match status" value="1"/>
</dbReference>
<evidence type="ECO:0000256" key="2">
    <source>
        <dbReference type="ARBA" id="ARBA00022448"/>
    </source>
</evidence>
<dbReference type="Pfam" id="PF00209">
    <property type="entry name" value="SNF"/>
    <property type="match status" value="1"/>
</dbReference>
<keyword evidence="7" id="KW-0915">Sodium</keyword>
<dbReference type="HOGENOM" id="CLU_212908_0_0_1"/>
<evidence type="ECO:0000256" key="6">
    <source>
        <dbReference type="ARBA" id="ARBA00023136"/>
    </source>
</evidence>
<dbReference type="eggNOG" id="KOG3660">
    <property type="taxonomic scope" value="Eukaryota"/>
</dbReference>
<dbReference type="EMBL" id="GL382228">
    <property type="protein sequence ID" value="EGT44267.1"/>
    <property type="molecule type" value="Genomic_DNA"/>
</dbReference>
<dbReference type="GO" id="GO:0046872">
    <property type="term" value="F:metal ion binding"/>
    <property type="evidence" value="ECO:0007669"/>
    <property type="project" value="UniProtKB-KW"/>
</dbReference>
<organism evidence="9">
    <name type="scientific">Caenorhabditis brenneri</name>
    <name type="common">Nematode worm</name>
    <dbReference type="NCBI Taxonomy" id="135651"/>
    <lineage>
        <taxon>Eukaryota</taxon>
        <taxon>Metazoa</taxon>
        <taxon>Ecdysozoa</taxon>
        <taxon>Nematoda</taxon>
        <taxon>Chromadorea</taxon>
        <taxon>Rhabditida</taxon>
        <taxon>Rhabditina</taxon>
        <taxon>Rhabditomorpha</taxon>
        <taxon>Rhabditoidea</taxon>
        <taxon>Rhabditidae</taxon>
        <taxon>Peloderinae</taxon>
        <taxon>Caenorhabditis</taxon>
    </lineage>
</organism>
<name>G0PNR7_CAEBE</name>
<feature type="non-terminal residue" evidence="8">
    <location>
        <position position="45"/>
    </location>
</feature>
<dbReference type="InterPro" id="IPR000175">
    <property type="entry name" value="Na/ntran_symport"/>
</dbReference>
<evidence type="ECO:0008006" key="10">
    <source>
        <dbReference type="Google" id="ProtNLM"/>
    </source>
</evidence>
<keyword evidence="7" id="KW-0479">Metal-binding</keyword>
<keyword evidence="3" id="KW-0812">Transmembrane</keyword>
<evidence type="ECO:0000313" key="9">
    <source>
        <dbReference type="Proteomes" id="UP000008068"/>
    </source>
</evidence>
<feature type="binding site" evidence="7">
    <location>
        <position position="32"/>
    </location>
    <ligand>
        <name>Na(+)</name>
        <dbReference type="ChEBI" id="CHEBI:29101"/>
        <label>1</label>
    </ligand>
</feature>
<keyword evidence="6" id="KW-0472">Membrane</keyword>
<keyword evidence="5" id="KW-1133">Transmembrane helix</keyword>
<keyword evidence="2" id="KW-0813">Transport</keyword>
<dbReference type="AlphaFoldDB" id="G0PNR7"/>
<dbReference type="SUPFAM" id="SSF161070">
    <property type="entry name" value="SNF-like"/>
    <property type="match status" value="1"/>
</dbReference>
<sequence>MVEAAAVAEREQWSSWADFIMSCIGYAIGLGNVWRFPYLCYQNGG</sequence>
<gene>
    <name evidence="8" type="ORF">CAEBREN_31185</name>
</gene>
<dbReference type="STRING" id="135651.G0PNR7"/>
<accession>G0PNR7</accession>
<feature type="binding site" evidence="7">
    <location>
        <position position="27"/>
    </location>
    <ligand>
        <name>Na(+)</name>
        <dbReference type="ChEBI" id="CHEBI:29101"/>
        <label>1</label>
    </ligand>
</feature>
<dbReference type="GO" id="GO:0005886">
    <property type="term" value="C:plasma membrane"/>
    <property type="evidence" value="ECO:0007669"/>
    <property type="project" value="TreeGrafter"/>
</dbReference>
<evidence type="ECO:0000313" key="8">
    <source>
        <dbReference type="EMBL" id="EGT44267.1"/>
    </source>
</evidence>
<evidence type="ECO:0000256" key="7">
    <source>
        <dbReference type="PIRSR" id="PIRSR600175-1"/>
    </source>
</evidence>
<keyword evidence="9" id="KW-1185">Reference proteome</keyword>
<evidence type="ECO:0000256" key="1">
    <source>
        <dbReference type="ARBA" id="ARBA00004141"/>
    </source>
</evidence>
<protein>
    <recommendedName>
        <fullName evidence="10">Transporter</fullName>
    </recommendedName>
</protein>
<feature type="binding site" evidence="7">
    <location>
        <position position="25"/>
    </location>
    <ligand>
        <name>Na(+)</name>
        <dbReference type="ChEBI" id="CHEBI:29101"/>
        <label>1</label>
    </ligand>
</feature>
<reference evidence="9" key="1">
    <citation type="submission" date="2011-07" db="EMBL/GenBank/DDBJ databases">
        <authorList>
            <consortium name="Caenorhabditis brenneri Sequencing and Analysis Consortium"/>
            <person name="Wilson R.K."/>
        </authorList>
    </citation>
    <scope>NUCLEOTIDE SEQUENCE [LARGE SCALE GENOMIC DNA]</scope>
    <source>
        <strain evidence="9">PB2801</strain>
    </source>
</reference>
<evidence type="ECO:0000256" key="4">
    <source>
        <dbReference type="ARBA" id="ARBA00022847"/>
    </source>
</evidence>
<evidence type="ECO:0000256" key="5">
    <source>
        <dbReference type="ARBA" id="ARBA00022989"/>
    </source>
</evidence>
<dbReference type="GO" id="GO:0043005">
    <property type="term" value="C:neuron projection"/>
    <property type="evidence" value="ECO:0007669"/>
    <property type="project" value="TreeGrafter"/>
</dbReference>
<keyword evidence="4" id="KW-0769">Symport</keyword>
<evidence type="ECO:0000256" key="3">
    <source>
        <dbReference type="ARBA" id="ARBA00022692"/>
    </source>
</evidence>